<feature type="domain" description="Protein kinase" evidence="8">
    <location>
        <begin position="87"/>
        <end position="365"/>
    </location>
</feature>
<dbReference type="Pfam" id="PF00069">
    <property type="entry name" value="Pkinase"/>
    <property type="match status" value="1"/>
</dbReference>
<keyword evidence="1" id="KW-0808">Transferase</keyword>
<dbReference type="PROSITE" id="PS00108">
    <property type="entry name" value="PROTEIN_KINASE_ST"/>
    <property type="match status" value="1"/>
</dbReference>
<evidence type="ECO:0000259" key="8">
    <source>
        <dbReference type="PROSITE" id="PS50011"/>
    </source>
</evidence>
<evidence type="ECO:0000313" key="10">
    <source>
        <dbReference type="Proteomes" id="UP001595533"/>
    </source>
</evidence>
<evidence type="ECO:0000256" key="6">
    <source>
        <dbReference type="PROSITE-ProRule" id="PRU10141"/>
    </source>
</evidence>
<dbReference type="InterPro" id="IPR011009">
    <property type="entry name" value="Kinase-like_dom_sf"/>
</dbReference>
<dbReference type="EMBL" id="JBHRTS010000001">
    <property type="protein sequence ID" value="MFC3192680.1"/>
    <property type="molecule type" value="Genomic_DNA"/>
</dbReference>
<organism evidence="9 10">
    <name type="scientific">Marinicella sediminis</name>
    <dbReference type="NCBI Taxonomy" id="1792834"/>
    <lineage>
        <taxon>Bacteria</taxon>
        <taxon>Pseudomonadati</taxon>
        <taxon>Pseudomonadota</taxon>
        <taxon>Gammaproteobacteria</taxon>
        <taxon>Lysobacterales</taxon>
        <taxon>Marinicellaceae</taxon>
        <taxon>Marinicella</taxon>
    </lineage>
</organism>
<feature type="binding site" evidence="6">
    <location>
        <position position="117"/>
    </location>
    <ligand>
        <name>ATP</name>
        <dbReference type="ChEBI" id="CHEBI:30616"/>
    </ligand>
</feature>
<dbReference type="InterPro" id="IPR008271">
    <property type="entry name" value="Ser/Thr_kinase_AS"/>
</dbReference>
<dbReference type="PANTHER" id="PTHR43289:SF34">
    <property type="entry name" value="SERINE_THREONINE-PROTEIN KINASE YBDM-RELATED"/>
    <property type="match status" value="1"/>
</dbReference>
<keyword evidence="7" id="KW-1133">Transmembrane helix</keyword>
<dbReference type="PROSITE" id="PS50005">
    <property type="entry name" value="TPR"/>
    <property type="match status" value="1"/>
</dbReference>
<keyword evidence="10" id="KW-1185">Reference proteome</keyword>
<reference evidence="10" key="1">
    <citation type="journal article" date="2019" name="Int. J. Syst. Evol. Microbiol.">
        <title>The Global Catalogue of Microorganisms (GCM) 10K type strain sequencing project: providing services to taxonomists for standard genome sequencing and annotation.</title>
        <authorList>
            <consortium name="The Broad Institute Genomics Platform"/>
            <consortium name="The Broad Institute Genome Sequencing Center for Infectious Disease"/>
            <person name="Wu L."/>
            <person name="Ma J."/>
        </authorList>
    </citation>
    <scope>NUCLEOTIDE SEQUENCE [LARGE SCALE GENOMIC DNA]</scope>
    <source>
        <strain evidence="10">KCTC 42953</strain>
    </source>
</reference>
<evidence type="ECO:0000256" key="4">
    <source>
        <dbReference type="ARBA" id="ARBA00022840"/>
    </source>
</evidence>
<evidence type="ECO:0000256" key="5">
    <source>
        <dbReference type="PROSITE-ProRule" id="PRU00339"/>
    </source>
</evidence>
<dbReference type="PROSITE" id="PS50011">
    <property type="entry name" value="PROTEIN_KINASE_DOM"/>
    <property type="match status" value="1"/>
</dbReference>
<feature type="repeat" description="TPR" evidence="5">
    <location>
        <begin position="679"/>
        <end position="712"/>
    </location>
</feature>
<sequence length="870" mass="97986">MKKSDPLNKQQWQQVKDWFNDLLDVPSGQWPERVTTLTSDERLQQAVLDMLAVHHQSAGQTLTPNQSVASVLGEHGQLKAGQTFGRYQIIRTLGSGGMGHVYLAERDDEVNQQVAIKILAAHSMDDQALARFDTERRVLATLEHPNIARLIDAGTEQDKPYYVMEYIDGVPIDAYCQDNDLGLNQRLILFLKVCEAVAHAHNNLIVHRDLKPSNILVTETGEVKLLDFGIAKPLKILPGTDQVHETLVGTTALTPQYAAPEQVQGEAITVSCDIYVLGLVLHRLLTDSHAFDLSGKTWGRIESIINDQLPTLPSSQLKKHPTSTLNWSAKLKGDLDSIVGHALKKGPHERYSSVRQLADDVQHYLNHEPLQIKRNQSGYRLRKQLRRHWLPVSALATIFGVMLVSSVWIWQQSQTIMAERDKALTEKKVAEEVTDFLVETFKSADPTQTLGTQVTAGEVLKNAELKIDSNALNNVVKNRLKMTLSEVYLNLSELPKAGELLSQVDVPSADTELYSDLLLLRSKVNFNLNHNQQALELINELLETGEPGDQDHYAHLMLKTQILDGMDLESEAKRLSAEIVDQTKKQFGSEHLLYARALINMAEIHKEKGNAEAMIVLLESADQVLSIQPAEEMLLRADNNFRLSRLYWVQKNHQKSLEYAQKAAATYGVVFDENHIQMSNIAFMLGAINTKLKNFDQAIDNYNDAIAIKARLFGDDSVKLATLIYNLGSLHHLYRDDVHSGLPYYEKALKLLEKEGGQNKNNYQIMRLSYSLALIETGKLQKAEEMLLILVQYFVDKKRIAKINESTAKAYLATIYIEQGKYNEAAILMNESIEFLRKGLAKEHKTLKLAESNMKKLNKEDDSAHITTNF</sequence>
<evidence type="ECO:0000256" key="7">
    <source>
        <dbReference type="SAM" id="Phobius"/>
    </source>
</evidence>
<dbReference type="PANTHER" id="PTHR43289">
    <property type="entry name" value="MITOGEN-ACTIVATED PROTEIN KINASE KINASE KINASE 20-RELATED"/>
    <property type="match status" value="1"/>
</dbReference>
<feature type="transmembrane region" description="Helical" evidence="7">
    <location>
        <begin position="389"/>
        <end position="410"/>
    </location>
</feature>
<dbReference type="SUPFAM" id="SSF48452">
    <property type="entry name" value="TPR-like"/>
    <property type="match status" value="1"/>
</dbReference>
<dbReference type="SUPFAM" id="SSF56112">
    <property type="entry name" value="Protein kinase-like (PK-like)"/>
    <property type="match status" value="1"/>
</dbReference>
<dbReference type="GO" id="GO:0016301">
    <property type="term" value="F:kinase activity"/>
    <property type="evidence" value="ECO:0007669"/>
    <property type="project" value="UniProtKB-KW"/>
</dbReference>
<dbReference type="SMART" id="SM00028">
    <property type="entry name" value="TPR"/>
    <property type="match status" value="4"/>
</dbReference>
<dbReference type="Proteomes" id="UP001595533">
    <property type="component" value="Unassembled WGS sequence"/>
</dbReference>
<dbReference type="PROSITE" id="PS00107">
    <property type="entry name" value="PROTEIN_KINASE_ATP"/>
    <property type="match status" value="1"/>
</dbReference>
<dbReference type="Pfam" id="PF13424">
    <property type="entry name" value="TPR_12"/>
    <property type="match status" value="1"/>
</dbReference>
<dbReference type="InterPro" id="IPR011990">
    <property type="entry name" value="TPR-like_helical_dom_sf"/>
</dbReference>
<keyword evidence="7" id="KW-0472">Membrane</keyword>
<dbReference type="CDD" id="cd14014">
    <property type="entry name" value="STKc_PknB_like"/>
    <property type="match status" value="1"/>
</dbReference>
<evidence type="ECO:0000256" key="2">
    <source>
        <dbReference type="ARBA" id="ARBA00022741"/>
    </source>
</evidence>
<comment type="caution">
    <text evidence="9">The sequence shown here is derived from an EMBL/GenBank/DDBJ whole genome shotgun (WGS) entry which is preliminary data.</text>
</comment>
<protein>
    <submittedName>
        <fullName evidence="9">Protein kinase</fullName>
    </submittedName>
</protein>
<accession>A0ABV7J3G3</accession>
<evidence type="ECO:0000256" key="3">
    <source>
        <dbReference type="ARBA" id="ARBA00022777"/>
    </source>
</evidence>
<keyword evidence="4 6" id="KW-0067">ATP-binding</keyword>
<dbReference type="Gene3D" id="1.10.510.10">
    <property type="entry name" value="Transferase(Phosphotransferase) domain 1"/>
    <property type="match status" value="1"/>
</dbReference>
<gene>
    <name evidence="9" type="ORF">ACFODZ_00370</name>
</gene>
<dbReference type="Gene3D" id="3.30.200.20">
    <property type="entry name" value="Phosphorylase Kinase, domain 1"/>
    <property type="match status" value="1"/>
</dbReference>
<keyword evidence="7" id="KW-0812">Transmembrane</keyword>
<keyword evidence="3 9" id="KW-0418">Kinase</keyword>
<keyword evidence="2 6" id="KW-0547">Nucleotide-binding</keyword>
<proteinExistence type="predicted"/>
<dbReference type="InterPro" id="IPR017441">
    <property type="entry name" value="Protein_kinase_ATP_BS"/>
</dbReference>
<evidence type="ECO:0000313" key="9">
    <source>
        <dbReference type="EMBL" id="MFC3192680.1"/>
    </source>
</evidence>
<keyword evidence="5" id="KW-0802">TPR repeat</keyword>
<dbReference type="SMART" id="SM00220">
    <property type="entry name" value="S_TKc"/>
    <property type="match status" value="1"/>
</dbReference>
<dbReference type="RefSeq" id="WP_379875967.1">
    <property type="nucleotide sequence ID" value="NZ_JBHRTS010000001.1"/>
</dbReference>
<dbReference type="InterPro" id="IPR019734">
    <property type="entry name" value="TPR_rpt"/>
</dbReference>
<dbReference type="Gene3D" id="1.25.40.10">
    <property type="entry name" value="Tetratricopeptide repeat domain"/>
    <property type="match status" value="1"/>
</dbReference>
<evidence type="ECO:0000256" key="1">
    <source>
        <dbReference type="ARBA" id="ARBA00022679"/>
    </source>
</evidence>
<name>A0ABV7J3G3_9GAMM</name>
<dbReference type="InterPro" id="IPR000719">
    <property type="entry name" value="Prot_kinase_dom"/>
</dbReference>